<dbReference type="EMBL" id="DQWE01000203">
    <property type="protein sequence ID" value="HDI82983.1"/>
    <property type="molecule type" value="Genomic_DNA"/>
</dbReference>
<comment type="caution">
    <text evidence="2">The sequence shown here is derived from an EMBL/GenBank/DDBJ whole genome shotgun (WGS) entry which is preliminary data.</text>
</comment>
<accession>A0A7C0ZHF7</accession>
<evidence type="ECO:0000259" key="1">
    <source>
        <dbReference type="Pfam" id="PF18935"/>
    </source>
</evidence>
<dbReference type="Proteomes" id="UP000885847">
    <property type="component" value="Unassembled WGS sequence"/>
</dbReference>
<dbReference type="AlphaFoldDB" id="A0A7C0ZHF7"/>
<name>A0A7C0ZHF7_UNCW3</name>
<dbReference type="Pfam" id="PF18935">
    <property type="entry name" value="DUF5683"/>
    <property type="match status" value="1"/>
</dbReference>
<reference evidence="2" key="1">
    <citation type="journal article" date="2020" name="mSystems">
        <title>Genome- and Community-Level Interaction Insights into Carbon Utilization and Element Cycling Functions of Hydrothermarchaeota in Hydrothermal Sediment.</title>
        <authorList>
            <person name="Zhou Z."/>
            <person name="Liu Y."/>
            <person name="Xu W."/>
            <person name="Pan J."/>
            <person name="Luo Z.H."/>
            <person name="Li M."/>
        </authorList>
    </citation>
    <scope>NUCLEOTIDE SEQUENCE [LARGE SCALE GENOMIC DNA]</scope>
    <source>
        <strain evidence="2">HyVt-102</strain>
    </source>
</reference>
<evidence type="ECO:0000313" key="2">
    <source>
        <dbReference type="EMBL" id="HDI82983.1"/>
    </source>
</evidence>
<sequence length="128" mass="14995">MVTLIFILIGKSVKTGILLSLFIPGGGQFYTENYLKGVVFAGSQGYLLYQTYYNYKWYKEAKDGFLNGSVGEPELNYRRAVFYDTLWWDGLVWFLALIDTYVDVKLYGFKTLPDIGFNTKRIELRWYF</sequence>
<feature type="domain" description="DUF5683" evidence="1">
    <location>
        <begin position="14"/>
        <end position="66"/>
    </location>
</feature>
<dbReference type="InterPro" id="IPR043738">
    <property type="entry name" value="DUF5683"/>
</dbReference>
<proteinExistence type="predicted"/>
<organism evidence="2">
    <name type="scientific">candidate division WOR-3 bacterium</name>
    <dbReference type="NCBI Taxonomy" id="2052148"/>
    <lineage>
        <taxon>Bacteria</taxon>
        <taxon>Bacteria division WOR-3</taxon>
    </lineage>
</organism>
<protein>
    <recommendedName>
        <fullName evidence="1">DUF5683 domain-containing protein</fullName>
    </recommendedName>
</protein>
<gene>
    <name evidence="2" type="ORF">ENF18_04240</name>
</gene>